<feature type="DNA-binding region" description="H-T-H motif" evidence="4">
    <location>
        <begin position="28"/>
        <end position="47"/>
    </location>
</feature>
<proteinExistence type="predicted"/>
<dbReference type="AlphaFoldDB" id="A0AA41Q7B5"/>
<dbReference type="InterPro" id="IPR036271">
    <property type="entry name" value="Tet_transcr_reg_TetR-rel_C_sf"/>
</dbReference>
<dbReference type="PANTHER" id="PTHR30055">
    <property type="entry name" value="HTH-TYPE TRANSCRIPTIONAL REGULATOR RUTR"/>
    <property type="match status" value="1"/>
</dbReference>
<evidence type="ECO:0000313" key="6">
    <source>
        <dbReference type="EMBL" id="MCF2532041.1"/>
    </source>
</evidence>
<dbReference type="Gene3D" id="1.10.357.10">
    <property type="entry name" value="Tetracycline Repressor, domain 2"/>
    <property type="match status" value="1"/>
</dbReference>
<dbReference type="PRINTS" id="PR00455">
    <property type="entry name" value="HTHTETR"/>
</dbReference>
<dbReference type="InterPro" id="IPR009057">
    <property type="entry name" value="Homeodomain-like_sf"/>
</dbReference>
<dbReference type="PANTHER" id="PTHR30055:SF234">
    <property type="entry name" value="HTH-TYPE TRANSCRIPTIONAL REGULATOR BETI"/>
    <property type="match status" value="1"/>
</dbReference>
<evidence type="ECO:0000259" key="5">
    <source>
        <dbReference type="PROSITE" id="PS50977"/>
    </source>
</evidence>
<accession>A0AA41Q7B5</accession>
<dbReference type="InterPro" id="IPR050109">
    <property type="entry name" value="HTH-type_TetR-like_transc_reg"/>
</dbReference>
<dbReference type="EMBL" id="JAKFHA010000029">
    <property type="protein sequence ID" value="MCF2532041.1"/>
    <property type="molecule type" value="Genomic_DNA"/>
</dbReference>
<dbReference type="Pfam" id="PF00440">
    <property type="entry name" value="TetR_N"/>
    <property type="match status" value="1"/>
</dbReference>
<feature type="domain" description="HTH tetR-type" evidence="5">
    <location>
        <begin position="6"/>
        <end position="65"/>
    </location>
</feature>
<evidence type="ECO:0000256" key="1">
    <source>
        <dbReference type="ARBA" id="ARBA00023015"/>
    </source>
</evidence>
<dbReference type="PROSITE" id="PS50977">
    <property type="entry name" value="HTH_TETR_2"/>
    <property type="match status" value="1"/>
</dbReference>
<dbReference type="GO" id="GO:0003700">
    <property type="term" value="F:DNA-binding transcription factor activity"/>
    <property type="evidence" value="ECO:0007669"/>
    <property type="project" value="TreeGrafter"/>
</dbReference>
<keyword evidence="3" id="KW-0804">Transcription</keyword>
<dbReference type="SUPFAM" id="SSF46689">
    <property type="entry name" value="Homeodomain-like"/>
    <property type="match status" value="1"/>
</dbReference>
<name>A0AA41Q7B5_9ACTN</name>
<dbReference type="GO" id="GO:0000976">
    <property type="term" value="F:transcription cis-regulatory region binding"/>
    <property type="evidence" value="ECO:0007669"/>
    <property type="project" value="TreeGrafter"/>
</dbReference>
<gene>
    <name evidence="6" type="ORF">LZ495_33160</name>
</gene>
<dbReference type="Pfam" id="PF21597">
    <property type="entry name" value="TetR_C_43"/>
    <property type="match status" value="1"/>
</dbReference>
<organism evidence="6 7">
    <name type="scientific">Yinghuangia soli</name>
    <dbReference type="NCBI Taxonomy" id="2908204"/>
    <lineage>
        <taxon>Bacteria</taxon>
        <taxon>Bacillati</taxon>
        <taxon>Actinomycetota</taxon>
        <taxon>Actinomycetes</taxon>
        <taxon>Kitasatosporales</taxon>
        <taxon>Streptomycetaceae</taxon>
        <taxon>Yinghuangia</taxon>
    </lineage>
</organism>
<keyword evidence="1" id="KW-0805">Transcription regulation</keyword>
<comment type="caution">
    <text evidence="6">The sequence shown here is derived from an EMBL/GenBank/DDBJ whole genome shotgun (WGS) entry which is preliminary data.</text>
</comment>
<dbReference type="InterPro" id="IPR001647">
    <property type="entry name" value="HTH_TetR"/>
</dbReference>
<evidence type="ECO:0000256" key="4">
    <source>
        <dbReference type="PROSITE-ProRule" id="PRU00335"/>
    </source>
</evidence>
<reference evidence="6" key="1">
    <citation type="submission" date="2022-01" db="EMBL/GenBank/DDBJ databases">
        <title>Genome-Based Taxonomic Classification of the Phylum Actinobacteria.</title>
        <authorList>
            <person name="Gao Y."/>
        </authorList>
    </citation>
    <scope>NUCLEOTIDE SEQUENCE</scope>
    <source>
        <strain evidence="6">KLBMP 8922</strain>
    </source>
</reference>
<evidence type="ECO:0000313" key="7">
    <source>
        <dbReference type="Proteomes" id="UP001165378"/>
    </source>
</evidence>
<sequence length="186" mass="20107">MRADALRNRDRILEVARAVIAEQGAQASLRDIARRAGVGMGTLYRHFPNREALLEALLRRRFDELAALAESLADDPRPAKTVLRTWLAEFGADAGTYRGLSTTLLATLDDPGSPLHASCQAMRTAGAGLLRRAQQAGDIRGDVDGTDLFALVSAVAWIADQSPALAYRRDHLFELVMAGLAARTAL</sequence>
<protein>
    <submittedName>
        <fullName evidence="6">TetR/AcrR family transcriptional regulator</fullName>
    </submittedName>
</protein>
<dbReference type="InterPro" id="IPR049445">
    <property type="entry name" value="TetR_SbtR-like_C"/>
</dbReference>
<evidence type="ECO:0000256" key="2">
    <source>
        <dbReference type="ARBA" id="ARBA00023125"/>
    </source>
</evidence>
<dbReference type="SUPFAM" id="SSF48498">
    <property type="entry name" value="Tetracyclin repressor-like, C-terminal domain"/>
    <property type="match status" value="1"/>
</dbReference>
<dbReference type="Proteomes" id="UP001165378">
    <property type="component" value="Unassembled WGS sequence"/>
</dbReference>
<keyword evidence="2 4" id="KW-0238">DNA-binding</keyword>
<keyword evidence="7" id="KW-1185">Reference proteome</keyword>
<evidence type="ECO:0000256" key="3">
    <source>
        <dbReference type="ARBA" id="ARBA00023163"/>
    </source>
</evidence>